<organism evidence="3 4">
    <name type="scientific">Paracoccus aestuariivivens</name>
    <dbReference type="NCBI Taxonomy" id="1820333"/>
    <lineage>
        <taxon>Bacteria</taxon>
        <taxon>Pseudomonadati</taxon>
        <taxon>Pseudomonadota</taxon>
        <taxon>Alphaproteobacteria</taxon>
        <taxon>Rhodobacterales</taxon>
        <taxon>Paracoccaceae</taxon>
        <taxon>Paracoccus</taxon>
    </lineage>
</organism>
<feature type="transmembrane region" description="Helical" evidence="1">
    <location>
        <begin position="57"/>
        <end position="75"/>
    </location>
</feature>
<keyword evidence="1" id="KW-0472">Membrane</keyword>
<dbReference type="Proteomes" id="UP000478183">
    <property type="component" value="Unassembled WGS sequence"/>
</dbReference>
<evidence type="ECO:0000313" key="4">
    <source>
        <dbReference type="Proteomes" id="UP000478183"/>
    </source>
</evidence>
<evidence type="ECO:0008006" key="5">
    <source>
        <dbReference type="Google" id="ProtNLM"/>
    </source>
</evidence>
<dbReference type="InterPro" id="IPR007039">
    <property type="entry name" value="TrbC/VirB2"/>
</dbReference>
<dbReference type="RefSeq" id="WP_155096800.1">
    <property type="nucleotide sequence ID" value="NZ_WMIE01000015.1"/>
</dbReference>
<keyword evidence="1" id="KW-1133">Transmembrane helix</keyword>
<proteinExistence type="predicted"/>
<feature type="chain" id="PRO_5026773307" description="TrbC/VirB2 family protein" evidence="2">
    <location>
        <begin position="32"/>
        <end position="107"/>
    </location>
</feature>
<dbReference type="Pfam" id="PF04956">
    <property type="entry name" value="TrbC"/>
    <property type="match status" value="1"/>
</dbReference>
<dbReference type="AlphaFoldDB" id="A0A6L6JBD0"/>
<dbReference type="OrthoDB" id="7645894at2"/>
<evidence type="ECO:0000256" key="1">
    <source>
        <dbReference type="SAM" id="Phobius"/>
    </source>
</evidence>
<evidence type="ECO:0000313" key="3">
    <source>
        <dbReference type="EMBL" id="MTH79442.1"/>
    </source>
</evidence>
<reference evidence="3 4" key="1">
    <citation type="submission" date="2019-11" db="EMBL/GenBank/DDBJ databases">
        <authorList>
            <person name="Dong K."/>
        </authorList>
    </citation>
    <scope>NUCLEOTIDE SEQUENCE [LARGE SCALE GENOMIC DNA]</scope>
    <source>
        <strain evidence="3 4">NBRC 111993</strain>
    </source>
</reference>
<accession>A0A6L6JBD0</accession>
<sequence>MFPKLAFRRFRRAIPLALSLPLIGLASQVMAQANQGIDFSKANTLGNSWTTWIMGNPVTWFFSTAFVIVGIMAALNRAPWAWLLYVVIGAVIAMPASTLVTNLNSFL</sequence>
<comment type="caution">
    <text evidence="3">The sequence shown here is derived from an EMBL/GenBank/DDBJ whole genome shotgun (WGS) entry which is preliminary data.</text>
</comment>
<feature type="transmembrane region" description="Helical" evidence="1">
    <location>
        <begin position="82"/>
        <end position="101"/>
    </location>
</feature>
<keyword evidence="2" id="KW-0732">Signal</keyword>
<evidence type="ECO:0000256" key="2">
    <source>
        <dbReference type="SAM" id="SignalP"/>
    </source>
</evidence>
<dbReference type="EMBL" id="WMIE01000015">
    <property type="protein sequence ID" value="MTH79442.1"/>
    <property type="molecule type" value="Genomic_DNA"/>
</dbReference>
<protein>
    <recommendedName>
        <fullName evidence="5">TrbC/VirB2 family protein</fullName>
    </recommendedName>
</protein>
<keyword evidence="4" id="KW-1185">Reference proteome</keyword>
<feature type="signal peptide" evidence="2">
    <location>
        <begin position="1"/>
        <end position="31"/>
    </location>
</feature>
<name>A0A6L6JBD0_9RHOB</name>
<keyword evidence="1" id="KW-0812">Transmembrane</keyword>
<gene>
    <name evidence="3" type="ORF">GL286_17125</name>
</gene>